<dbReference type="EMBL" id="FOSJ01000002">
    <property type="protein sequence ID" value="SFJ90630.1"/>
    <property type="molecule type" value="Genomic_DNA"/>
</dbReference>
<dbReference type="GO" id="GO:0005886">
    <property type="term" value="C:plasma membrane"/>
    <property type="evidence" value="ECO:0007669"/>
    <property type="project" value="UniProtKB-SubCell"/>
</dbReference>
<dbReference type="Gene3D" id="3.40.30.60">
    <property type="entry name" value="FHIPEP family, domain 1"/>
    <property type="match status" value="1"/>
</dbReference>
<feature type="transmembrane region" description="Helical" evidence="7">
    <location>
        <begin position="241"/>
        <end position="260"/>
    </location>
</feature>
<dbReference type="InterPro" id="IPR006301">
    <property type="entry name" value="FlhA"/>
</dbReference>
<evidence type="ECO:0000256" key="7">
    <source>
        <dbReference type="RuleBase" id="RU364093"/>
    </source>
</evidence>
<keyword evidence="4 7" id="KW-0812">Transmembrane</keyword>
<keyword evidence="7" id="KW-1005">Bacterial flagellum biogenesis</keyword>
<dbReference type="InterPro" id="IPR042194">
    <property type="entry name" value="FHIPEP_1"/>
</dbReference>
<keyword evidence="9" id="KW-1185">Reference proteome</keyword>
<dbReference type="InterPro" id="IPR042193">
    <property type="entry name" value="FHIPEP_3"/>
</dbReference>
<protein>
    <recommendedName>
        <fullName evidence="7">Flagellar biosynthesis protein FlhA</fullName>
    </recommendedName>
</protein>
<dbReference type="AlphaFoldDB" id="A0A1I3V652"/>
<evidence type="ECO:0000256" key="5">
    <source>
        <dbReference type="ARBA" id="ARBA00022989"/>
    </source>
</evidence>
<dbReference type="RefSeq" id="WP_072695003.1">
    <property type="nucleotide sequence ID" value="NZ_FOSJ01000002.1"/>
</dbReference>
<dbReference type="PROSITE" id="PS00994">
    <property type="entry name" value="FHIPEP"/>
    <property type="match status" value="1"/>
</dbReference>
<evidence type="ECO:0000256" key="1">
    <source>
        <dbReference type="ARBA" id="ARBA00004651"/>
    </source>
</evidence>
<keyword evidence="8" id="KW-0969">Cilium</keyword>
<feature type="transmembrane region" description="Helical" evidence="7">
    <location>
        <begin position="281"/>
        <end position="314"/>
    </location>
</feature>
<keyword evidence="6 7" id="KW-0472">Membrane</keyword>
<keyword evidence="7" id="KW-0653">Protein transport</keyword>
<organism evidence="8 9">
    <name type="scientific">Marinilactibacillus piezotolerans</name>
    <dbReference type="NCBI Taxonomy" id="258723"/>
    <lineage>
        <taxon>Bacteria</taxon>
        <taxon>Bacillati</taxon>
        <taxon>Bacillota</taxon>
        <taxon>Bacilli</taxon>
        <taxon>Lactobacillales</taxon>
        <taxon>Carnobacteriaceae</taxon>
        <taxon>Marinilactibacillus</taxon>
    </lineage>
</organism>
<keyword evidence="8" id="KW-0966">Cell projection</keyword>
<dbReference type="Pfam" id="PF00771">
    <property type="entry name" value="FHIPEP"/>
    <property type="match status" value="1"/>
</dbReference>
<comment type="subcellular location">
    <subcellularLocation>
        <location evidence="1 7">Cell membrane</location>
        <topology evidence="1 7">Multi-pass membrane protein</topology>
    </subcellularLocation>
</comment>
<reference evidence="9" key="1">
    <citation type="submission" date="2016-10" db="EMBL/GenBank/DDBJ databases">
        <authorList>
            <person name="Varghese N."/>
            <person name="Submissions S."/>
        </authorList>
    </citation>
    <scope>NUCLEOTIDE SEQUENCE [LARGE SCALE GENOMIC DNA]</scope>
    <source>
        <strain evidence="9">DSM 16108</strain>
    </source>
</reference>
<evidence type="ECO:0000313" key="8">
    <source>
        <dbReference type="EMBL" id="SFJ90630.1"/>
    </source>
</evidence>
<feature type="transmembrane region" description="Helical" evidence="7">
    <location>
        <begin position="114"/>
        <end position="136"/>
    </location>
</feature>
<dbReference type="STRING" id="258723.GCA_900169305_00555"/>
<proteinExistence type="inferred from homology"/>
<dbReference type="PRINTS" id="PR00949">
    <property type="entry name" value="TYPE3IMAPROT"/>
</dbReference>
<feature type="transmembrane region" description="Helical" evidence="7">
    <location>
        <begin position="12"/>
        <end position="33"/>
    </location>
</feature>
<keyword evidence="8" id="KW-0282">Flagellum</keyword>
<keyword evidence="5 7" id="KW-1133">Transmembrane helix</keyword>
<name>A0A1I3V652_9LACT</name>
<keyword evidence="3 7" id="KW-1003">Cell membrane</keyword>
<dbReference type="InterPro" id="IPR042196">
    <property type="entry name" value="FHIPEP_4"/>
</dbReference>
<feature type="transmembrane region" description="Helical" evidence="7">
    <location>
        <begin position="39"/>
        <end position="60"/>
    </location>
</feature>
<feature type="transmembrane region" description="Helical" evidence="7">
    <location>
        <begin position="200"/>
        <end position="221"/>
    </location>
</feature>
<comment type="function">
    <text evidence="7">Required for formation of the rod structure of the flagellar apparatus. Together with FliI and FliH, may constitute the export apparatus of flagellin.</text>
</comment>
<evidence type="ECO:0000313" key="9">
    <source>
        <dbReference type="Proteomes" id="UP000199589"/>
    </source>
</evidence>
<dbReference type="GO" id="GO:0044780">
    <property type="term" value="P:bacterial-type flagellum assembly"/>
    <property type="evidence" value="ECO:0007669"/>
    <property type="project" value="InterPro"/>
</dbReference>
<dbReference type="PANTHER" id="PTHR30161:SF1">
    <property type="entry name" value="FLAGELLAR BIOSYNTHESIS PROTEIN FLHA-RELATED"/>
    <property type="match status" value="1"/>
</dbReference>
<dbReference type="PANTHER" id="PTHR30161">
    <property type="entry name" value="FLAGELLAR EXPORT PROTEIN, MEMBRANE FLHA SUBUNIT-RELATED"/>
    <property type="match status" value="1"/>
</dbReference>
<evidence type="ECO:0000256" key="2">
    <source>
        <dbReference type="ARBA" id="ARBA00008835"/>
    </source>
</evidence>
<dbReference type="OrthoDB" id="9759185at2"/>
<keyword evidence="7" id="KW-0813">Transport</keyword>
<evidence type="ECO:0000256" key="4">
    <source>
        <dbReference type="ARBA" id="ARBA00022692"/>
    </source>
</evidence>
<dbReference type="InterPro" id="IPR001712">
    <property type="entry name" value="T3SS_FHIPEP"/>
</dbReference>
<feature type="transmembrane region" description="Helical" evidence="7">
    <location>
        <begin position="67"/>
        <end position="84"/>
    </location>
</feature>
<dbReference type="Gene3D" id="1.10.8.540">
    <property type="entry name" value="FHIPEP family, domain 3"/>
    <property type="match status" value="1"/>
</dbReference>
<dbReference type="GO" id="GO:0009306">
    <property type="term" value="P:protein secretion"/>
    <property type="evidence" value="ECO:0007669"/>
    <property type="project" value="InterPro"/>
</dbReference>
<comment type="similarity">
    <text evidence="2 7">Belongs to the FHIPEP (flagella/HR/invasion proteins export pore) family.</text>
</comment>
<dbReference type="Gene3D" id="3.40.50.12790">
    <property type="entry name" value="FHIPEP family, domain 4"/>
    <property type="match status" value="1"/>
</dbReference>
<keyword evidence="7" id="KW-1006">Bacterial flagellum protein export</keyword>
<sequence>MNQASTSTKFGISNYLNIFVAFIVVSIIGIIMIPMPTFVLDLLLVVNISLAITILVLTLYTHSVLDFLSFPTLLLITTMFRLGLNVSSTRLILSEGDAGQVIDTFANFVAGNNYIVGAVIFVIIVLVQMLVVTNGASRVAEVSARFTLDAMPGKQMAIDADLNSGLITEEAAKLRRSNLEKEANFYGSMDGASKFVKGDAIAGLVITIINLIGGILIHSMQGSYTITEALEYFGKLTIGDGLVSQIPSLLISVASGILVTRTSNEKAFGDTIGRELFNVPQVLYIVSALMVIFAIIPGFPILPFLILGAALGVAGYLVNEGQKQVAADTKMQQQLSEQNQPVTKEEESVASFQVDRIAIEIGYGLIPLANEDQESNLTTQIAAVRKQLSHEKGILLNPIRIRDNLQMGQNEYVIKIKGNEVAAGELYPDRYLVVEPGGASEEFDFEGIPAIEPAFGLDALWVTAKNKEIAELHDFTVVDPLTVLITHLKEVIKSNAHDLLGRQEVKELLEGIKDQYNVVIDELIPDILQLGDVQKVLQHLLQEDVAITDLETILETLADYGSSTKDPETLTEYVRQSLKRTIVKPFFDEKGTLNVLTVHPDTEEILSTSIQKSSAGSIPVLQPQIVTRLFDSINQQHSVLNAQGIPHVLLTAPKIRAAVKNLITFNFPELTVVSLNEVPNDCPIETVGMIEIKE</sequence>
<dbReference type="NCBIfam" id="TIGR01398">
    <property type="entry name" value="FlhA"/>
    <property type="match status" value="1"/>
</dbReference>
<evidence type="ECO:0000256" key="3">
    <source>
        <dbReference type="ARBA" id="ARBA00022475"/>
    </source>
</evidence>
<dbReference type="PIRSF" id="PIRSF005419">
    <property type="entry name" value="FlhA"/>
    <property type="match status" value="1"/>
</dbReference>
<evidence type="ECO:0000256" key="6">
    <source>
        <dbReference type="ARBA" id="ARBA00023136"/>
    </source>
</evidence>
<dbReference type="Proteomes" id="UP000199589">
    <property type="component" value="Unassembled WGS sequence"/>
</dbReference>
<gene>
    <name evidence="7" type="primary">flhA</name>
    <name evidence="8" type="ORF">SAMN04488569_100251</name>
</gene>
<accession>A0A1I3V652</accession>
<dbReference type="InterPro" id="IPR025505">
    <property type="entry name" value="FHIPEP_CS"/>
</dbReference>